<feature type="binding site" evidence="10">
    <location>
        <position position="261"/>
    </location>
    <ligand>
        <name>ATP</name>
        <dbReference type="ChEBI" id="CHEBI:30616"/>
    </ligand>
</feature>
<dbReference type="InterPro" id="IPR033738">
    <property type="entry name" value="AsnB_N"/>
</dbReference>
<evidence type="ECO:0000256" key="8">
    <source>
        <dbReference type="ARBA" id="ARBA00048741"/>
    </source>
</evidence>
<evidence type="ECO:0000256" key="2">
    <source>
        <dbReference type="ARBA" id="ARBA00005752"/>
    </source>
</evidence>
<keyword evidence="4 10" id="KW-0547">Nucleotide-binding</keyword>
<dbReference type="GO" id="GO:0005829">
    <property type="term" value="C:cytosol"/>
    <property type="evidence" value="ECO:0007669"/>
    <property type="project" value="TreeGrafter"/>
</dbReference>
<comment type="similarity">
    <text evidence="2">Belongs to the asparagine synthetase family.</text>
</comment>
<keyword evidence="5 10" id="KW-0067">ATP-binding</keyword>
<dbReference type="AlphaFoldDB" id="A0A9W6VKH9"/>
<keyword evidence="9" id="KW-0028">Amino-acid biosynthesis</keyword>
<dbReference type="Pfam" id="PF00733">
    <property type="entry name" value="Asn_synthase"/>
    <property type="match status" value="1"/>
</dbReference>
<dbReference type="SUPFAM" id="SSF52402">
    <property type="entry name" value="Adenine nucleotide alpha hydrolases-like"/>
    <property type="match status" value="1"/>
</dbReference>
<evidence type="ECO:0000256" key="7">
    <source>
        <dbReference type="ARBA" id="ARBA00022962"/>
    </source>
</evidence>
<feature type="active site" description="For GATase activity" evidence="9">
    <location>
        <position position="2"/>
    </location>
</feature>
<keyword evidence="6 9" id="KW-0061">Asparagine biosynthesis</keyword>
<keyword evidence="7 9" id="KW-0315">Glutamine amidotransferase</keyword>
<dbReference type="PANTHER" id="PTHR43284">
    <property type="entry name" value="ASPARAGINE SYNTHETASE (GLUTAMINE-HYDROLYZING)"/>
    <property type="match status" value="1"/>
</dbReference>
<gene>
    <name evidence="13" type="primary">asnB</name>
    <name evidence="13" type="ORF">Atai01_72480</name>
</gene>
<comment type="pathway">
    <text evidence="1">Amino-acid biosynthesis; L-asparagine biosynthesis; L-asparagine from L-aspartate (L-Gln route): step 1/1.</text>
</comment>
<comment type="catalytic activity">
    <reaction evidence="8">
        <text>L-aspartate + L-glutamine + ATP + H2O = L-asparagine + L-glutamate + AMP + diphosphate + H(+)</text>
        <dbReference type="Rhea" id="RHEA:12228"/>
        <dbReference type="ChEBI" id="CHEBI:15377"/>
        <dbReference type="ChEBI" id="CHEBI:15378"/>
        <dbReference type="ChEBI" id="CHEBI:29985"/>
        <dbReference type="ChEBI" id="CHEBI:29991"/>
        <dbReference type="ChEBI" id="CHEBI:30616"/>
        <dbReference type="ChEBI" id="CHEBI:33019"/>
        <dbReference type="ChEBI" id="CHEBI:58048"/>
        <dbReference type="ChEBI" id="CHEBI:58359"/>
        <dbReference type="ChEBI" id="CHEBI:456215"/>
        <dbReference type="EC" id="6.3.5.4"/>
    </reaction>
</comment>
<evidence type="ECO:0000313" key="14">
    <source>
        <dbReference type="Proteomes" id="UP001165136"/>
    </source>
</evidence>
<evidence type="ECO:0000259" key="12">
    <source>
        <dbReference type="PROSITE" id="PS51278"/>
    </source>
</evidence>
<keyword evidence="14" id="KW-1185">Reference proteome</keyword>
<feature type="binding site" evidence="10">
    <location>
        <begin position="377"/>
        <end position="378"/>
    </location>
    <ligand>
        <name>ATP</name>
        <dbReference type="ChEBI" id="CHEBI:30616"/>
    </ligand>
</feature>
<dbReference type="NCBIfam" id="TIGR01536">
    <property type="entry name" value="asn_synth_AEB"/>
    <property type="match status" value="1"/>
</dbReference>
<dbReference type="PANTHER" id="PTHR43284:SF1">
    <property type="entry name" value="ASPARAGINE SYNTHETASE"/>
    <property type="match status" value="1"/>
</dbReference>
<dbReference type="CDD" id="cd00712">
    <property type="entry name" value="AsnB"/>
    <property type="match status" value="1"/>
</dbReference>
<dbReference type="InterPro" id="IPR029055">
    <property type="entry name" value="Ntn_hydrolases_N"/>
</dbReference>
<evidence type="ECO:0000256" key="3">
    <source>
        <dbReference type="ARBA" id="ARBA00012737"/>
    </source>
</evidence>
<dbReference type="InterPro" id="IPR051786">
    <property type="entry name" value="ASN_synthetase/amidase"/>
</dbReference>
<dbReference type="Pfam" id="PF13537">
    <property type="entry name" value="GATase_7"/>
    <property type="match status" value="1"/>
</dbReference>
<dbReference type="Gene3D" id="3.40.50.620">
    <property type="entry name" value="HUPs"/>
    <property type="match status" value="1"/>
</dbReference>
<protein>
    <recommendedName>
        <fullName evidence="3">asparagine synthase (glutamine-hydrolyzing)</fullName>
        <ecNumber evidence="3">6.3.5.4</ecNumber>
    </recommendedName>
</protein>
<comment type="caution">
    <text evidence="13">The sequence shown here is derived from an EMBL/GenBank/DDBJ whole genome shotgun (WGS) entry which is preliminary data.</text>
</comment>
<dbReference type="InterPro" id="IPR014729">
    <property type="entry name" value="Rossmann-like_a/b/a_fold"/>
</dbReference>
<accession>A0A9W6VKH9</accession>
<feature type="site" description="Important for beta-aspartyl-AMP intermediate formation" evidence="11">
    <location>
        <position position="379"/>
    </location>
</feature>
<dbReference type="Proteomes" id="UP001165136">
    <property type="component" value="Unassembled WGS sequence"/>
</dbReference>
<dbReference type="RefSeq" id="WP_027943470.1">
    <property type="nucleotide sequence ID" value="NZ_BSTI01000025.1"/>
</dbReference>
<dbReference type="GO" id="GO:0006529">
    <property type="term" value="P:asparagine biosynthetic process"/>
    <property type="evidence" value="ECO:0007669"/>
    <property type="project" value="UniProtKB-KW"/>
</dbReference>
<dbReference type="InterPro" id="IPR001962">
    <property type="entry name" value="Asn_synthase"/>
</dbReference>
<dbReference type="GO" id="GO:0004066">
    <property type="term" value="F:asparagine synthase (glutamine-hydrolyzing) activity"/>
    <property type="evidence" value="ECO:0007669"/>
    <property type="project" value="UniProtKB-EC"/>
</dbReference>
<feature type="binding site" evidence="10">
    <location>
        <position position="291"/>
    </location>
    <ligand>
        <name>ATP</name>
        <dbReference type="ChEBI" id="CHEBI:30616"/>
    </ligand>
</feature>
<organism evidence="13 14">
    <name type="scientific">Amycolatopsis taiwanensis</name>
    <dbReference type="NCBI Taxonomy" id="342230"/>
    <lineage>
        <taxon>Bacteria</taxon>
        <taxon>Bacillati</taxon>
        <taxon>Actinomycetota</taxon>
        <taxon>Actinomycetes</taxon>
        <taxon>Pseudonocardiales</taxon>
        <taxon>Pseudonocardiaceae</taxon>
        <taxon>Amycolatopsis</taxon>
    </lineage>
</organism>
<dbReference type="GO" id="GO:0005524">
    <property type="term" value="F:ATP binding"/>
    <property type="evidence" value="ECO:0007669"/>
    <property type="project" value="UniProtKB-KW"/>
</dbReference>
<proteinExistence type="inferred from homology"/>
<evidence type="ECO:0000313" key="13">
    <source>
        <dbReference type="EMBL" id="GLY70629.1"/>
    </source>
</evidence>
<dbReference type="EMBL" id="BSTI01000025">
    <property type="protein sequence ID" value="GLY70629.1"/>
    <property type="molecule type" value="Genomic_DNA"/>
</dbReference>
<dbReference type="InterPro" id="IPR006426">
    <property type="entry name" value="Asn_synth_AEB"/>
</dbReference>
<dbReference type="PIRSF" id="PIRSF001589">
    <property type="entry name" value="Asn_synthetase_glu-h"/>
    <property type="match status" value="1"/>
</dbReference>
<dbReference type="CDD" id="cd01991">
    <property type="entry name" value="Asn_synthase_B_C"/>
    <property type="match status" value="1"/>
</dbReference>
<dbReference type="PROSITE" id="PS51278">
    <property type="entry name" value="GATASE_TYPE_2"/>
    <property type="match status" value="1"/>
</dbReference>
<dbReference type="EC" id="6.3.5.4" evidence="3"/>
<evidence type="ECO:0000256" key="4">
    <source>
        <dbReference type="ARBA" id="ARBA00022741"/>
    </source>
</evidence>
<name>A0A9W6VKH9_9PSEU</name>
<evidence type="ECO:0000256" key="11">
    <source>
        <dbReference type="PIRSR" id="PIRSR001589-3"/>
    </source>
</evidence>
<sequence>MCGIAGWVAFDRDLRTEQATVDAMTETMACRGPDDRGTWVDTHAALGHRRLAIIDLPGGRQPMSVTTPEGTVVMVYSGEAYNFTELRAELTTRGHRLRTDSDTEVVLHAYLEWGAAAAERLNGMYAFAIWDGREQKLVMIRDRMGIKPFYYYPTRDGVLFGSEPKAILANPLAERTVTLDGIRELFAFIKTPGHAIWEGMREVVPGTVVTVDANGLHEHVYWSLETREHPDDKETSVAHVRELLDDIIRRQLVSDVPRCTLLSGGLDSSAMTAIAARQLAEEGKTVRSFAVDFVGQTENFVADELRATPDTPYVHDVAERSKTEHQDIVLDSDQLADPQARSKVIRARDLPMGLGDMDTSLYLLFKAIRGHSTVALSGESADEVFGGYKHFFDPEARKGTTFPWLVQFQNRFGDDNTILNKSLLHALDLPRYVQDSYRTAVGEVRRLDGESEFEWQMRKISYLHLTRFVRILLDRKDRASMAVGLEVRVPFCDHRLVEYVYNTPWALKTYDGREKSLLRGASADVLPQSVIDRVKSPYPSTQDPKYAVALRQHGKDLLANPAHQVFDLVDSDRLRRIVETDTPQITQASRHGLERVLDLSLWIDMYSPTIKVS</sequence>
<dbReference type="SUPFAM" id="SSF56235">
    <property type="entry name" value="N-terminal nucleophile aminohydrolases (Ntn hydrolases)"/>
    <property type="match status" value="1"/>
</dbReference>
<dbReference type="InterPro" id="IPR017932">
    <property type="entry name" value="GATase_2_dom"/>
</dbReference>
<dbReference type="Gene3D" id="3.60.20.10">
    <property type="entry name" value="Glutamine Phosphoribosylpyrophosphate, subunit 1, domain 1"/>
    <property type="match status" value="1"/>
</dbReference>
<feature type="binding site" evidence="10">
    <location>
        <position position="102"/>
    </location>
    <ligand>
        <name>L-glutamine</name>
        <dbReference type="ChEBI" id="CHEBI:58359"/>
    </ligand>
</feature>
<evidence type="ECO:0000256" key="5">
    <source>
        <dbReference type="ARBA" id="ARBA00022840"/>
    </source>
</evidence>
<evidence type="ECO:0000256" key="9">
    <source>
        <dbReference type="PIRSR" id="PIRSR001589-1"/>
    </source>
</evidence>
<feature type="domain" description="Glutamine amidotransferase type-2" evidence="12">
    <location>
        <begin position="2"/>
        <end position="214"/>
    </location>
</feature>
<evidence type="ECO:0000256" key="10">
    <source>
        <dbReference type="PIRSR" id="PIRSR001589-2"/>
    </source>
</evidence>
<evidence type="ECO:0000256" key="1">
    <source>
        <dbReference type="ARBA" id="ARBA00005187"/>
    </source>
</evidence>
<reference evidence="13" key="1">
    <citation type="submission" date="2023-03" db="EMBL/GenBank/DDBJ databases">
        <title>Amycolatopsis taiwanensis NBRC 103393.</title>
        <authorList>
            <person name="Ichikawa N."/>
            <person name="Sato H."/>
            <person name="Tonouchi N."/>
        </authorList>
    </citation>
    <scope>NUCLEOTIDE SEQUENCE</scope>
    <source>
        <strain evidence="13">NBRC 103393</strain>
    </source>
</reference>
<evidence type="ECO:0000256" key="6">
    <source>
        <dbReference type="ARBA" id="ARBA00022888"/>
    </source>
</evidence>